<dbReference type="InterPro" id="IPR003034">
    <property type="entry name" value="SAP_dom"/>
</dbReference>
<keyword evidence="11 13" id="KW-0539">Nucleus</keyword>
<comment type="catalytic activity">
    <reaction evidence="12 13">
        <text>DNA(n) + a 2'-deoxyribonucleoside 5'-triphosphate = DNA(n+1) + diphosphate</text>
        <dbReference type="Rhea" id="RHEA:22508"/>
        <dbReference type="Rhea" id="RHEA-COMP:17339"/>
        <dbReference type="Rhea" id="RHEA-COMP:17340"/>
        <dbReference type="ChEBI" id="CHEBI:33019"/>
        <dbReference type="ChEBI" id="CHEBI:61560"/>
        <dbReference type="ChEBI" id="CHEBI:173112"/>
        <dbReference type="EC" id="2.7.7.49"/>
    </reaction>
</comment>
<evidence type="ECO:0000256" key="3">
    <source>
        <dbReference type="ARBA" id="ARBA00016182"/>
    </source>
</evidence>
<keyword evidence="4 13" id="KW-0158">Chromosome</keyword>
<keyword evidence="10 13" id="KW-0695">RNA-directed DNA polymerase</keyword>
<dbReference type="CDD" id="cd01648">
    <property type="entry name" value="TERT"/>
    <property type="match status" value="1"/>
</dbReference>
<dbReference type="GO" id="GO:0070034">
    <property type="term" value="F:telomerase RNA binding"/>
    <property type="evidence" value="ECO:0007669"/>
    <property type="project" value="TreeGrafter"/>
</dbReference>
<dbReference type="InterPro" id="IPR049139">
    <property type="entry name" value="TERT_C"/>
</dbReference>
<gene>
    <name evidence="15" type="ORF">JR316_004774</name>
</gene>
<evidence type="ECO:0000256" key="12">
    <source>
        <dbReference type="ARBA" id="ARBA00048173"/>
    </source>
</evidence>
<evidence type="ECO:0000256" key="8">
    <source>
        <dbReference type="ARBA" id="ARBA00022842"/>
    </source>
</evidence>
<name>A0A8H7Y3D1_PSICU</name>
<dbReference type="GO" id="GO:0000333">
    <property type="term" value="C:telomerase catalytic core complex"/>
    <property type="evidence" value="ECO:0007669"/>
    <property type="project" value="TreeGrafter"/>
</dbReference>
<comment type="subcellular location">
    <subcellularLocation>
        <location evidence="13">Nucleus</location>
    </subcellularLocation>
    <subcellularLocation>
        <location evidence="13">Chromosome</location>
        <location evidence="13">Telomere</location>
    </subcellularLocation>
</comment>
<dbReference type="EMBL" id="JAFIQS010000004">
    <property type="protein sequence ID" value="KAG5170385.1"/>
    <property type="molecule type" value="Genomic_DNA"/>
</dbReference>
<evidence type="ECO:0000256" key="7">
    <source>
        <dbReference type="ARBA" id="ARBA00022723"/>
    </source>
</evidence>
<dbReference type="SMART" id="SM00975">
    <property type="entry name" value="Telomerase_RBD"/>
    <property type="match status" value="1"/>
</dbReference>
<keyword evidence="7 13" id="KW-0479">Metal-binding</keyword>
<dbReference type="GO" id="GO:0042162">
    <property type="term" value="F:telomeric DNA binding"/>
    <property type="evidence" value="ECO:0007669"/>
    <property type="project" value="TreeGrafter"/>
</dbReference>
<keyword evidence="5 13" id="KW-0808">Transferase</keyword>
<keyword evidence="9 13" id="KW-0779">Telomere</keyword>
<dbReference type="Pfam" id="PF21399">
    <property type="entry name" value="TERT_C"/>
    <property type="match status" value="1"/>
</dbReference>
<dbReference type="InterPro" id="IPR000477">
    <property type="entry name" value="RT_dom"/>
</dbReference>
<accession>A0A8H7Y3D1</accession>
<evidence type="ECO:0000256" key="10">
    <source>
        <dbReference type="ARBA" id="ARBA00022918"/>
    </source>
</evidence>
<dbReference type="InterPro" id="IPR003545">
    <property type="entry name" value="Telomerase_RT"/>
</dbReference>
<comment type="function">
    <text evidence="13">Telomerase is a ribonucleoprotein enzyme essential for the replication of chromosome termini in most eukaryotes. It elongates telomeres. It is a reverse transcriptase that adds simple sequence repeats to chromosome ends by copying a template sequence within the RNA component of the enzyme.</text>
</comment>
<evidence type="ECO:0000256" key="2">
    <source>
        <dbReference type="ARBA" id="ARBA00012493"/>
    </source>
</evidence>
<evidence type="ECO:0000256" key="9">
    <source>
        <dbReference type="ARBA" id="ARBA00022895"/>
    </source>
</evidence>
<evidence type="ECO:0000256" key="13">
    <source>
        <dbReference type="RuleBase" id="RU365061"/>
    </source>
</evidence>
<dbReference type="InterPro" id="IPR036361">
    <property type="entry name" value="SAP_dom_sf"/>
</dbReference>
<dbReference type="Gene3D" id="1.10.720.30">
    <property type="entry name" value="SAP domain"/>
    <property type="match status" value="1"/>
</dbReference>
<dbReference type="Gene3D" id="1.10.132.70">
    <property type="match status" value="1"/>
</dbReference>
<dbReference type="GO" id="GO:0007004">
    <property type="term" value="P:telomere maintenance via telomerase"/>
    <property type="evidence" value="ECO:0007669"/>
    <property type="project" value="TreeGrafter"/>
</dbReference>
<dbReference type="GO" id="GO:0003720">
    <property type="term" value="F:telomerase activity"/>
    <property type="evidence" value="ECO:0007669"/>
    <property type="project" value="InterPro"/>
</dbReference>
<dbReference type="PROSITE" id="PS50878">
    <property type="entry name" value="RT_POL"/>
    <property type="match status" value="1"/>
</dbReference>
<evidence type="ECO:0000256" key="6">
    <source>
        <dbReference type="ARBA" id="ARBA00022695"/>
    </source>
</evidence>
<protein>
    <recommendedName>
        <fullName evidence="3 13">Telomerase reverse transcriptase</fullName>
        <ecNumber evidence="2 13">2.7.7.49</ecNumber>
    </recommendedName>
    <alternativeName>
        <fullName evidence="13">Telomerase catalytic subunit</fullName>
    </alternativeName>
</protein>
<proteinExistence type="inferred from homology"/>
<dbReference type="PRINTS" id="PR01365">
    <property type="entry name" value="TELOMERASERT"/>
</dbReference>
<comment type="similarity">
    <text evidence="1 13">Belongs to the reverse transcriptase family. Telomerase subfamily.</text>
</comment>
<keyword evidence="6 13" id="KW-0548">Nucleotidyltransferase</keyword>
<sequence length="1599" mass="180556">MSTSDDLAPSVAILKRYYGCVKGLQNYLADILELNGRRLDPKELLSDDDSQSYLQLLSTSYVGVKNLTSGKTFRVFIPMLGMREVLDYAQERLFREKRAKNIITSGYRLASHANDNGKKGMARMGITNYFLNTVITALQAEEWENLLSRIGEDAMLHLLTETSIYVSLPNGCLCQLTGEPLINTAPPAYNDESLPKKMTQKRLHENATDTHNERPAKRLKLESSVALPNSTKPSGKRTTPIDISFIRFRIFYSRPISIPNSRRILVGLPLKHVLNRISPCYIVKPPNLAGQPSVDDSRQNAENARRLSKYVFARQYGLSNPFKTSGGSSPFYGDYLDRELEIKSKGSCKTPQRLKGILPVLEKLIRRHSRCGYIPLRDLTCPSKIKTTGSKDFDSSVILEMMSENSIQLKSQLVTGQGNISYDSSGNPIPAFGLTQAQKHAKQKPRFVEFACSHLEVFRYVALVTKAVIPKTFWGSKANFRLVLGYVKEFISSRRYETFTLHHVLQKFSITACDWLAPSSPGFLQQGRVSVSDAVKRRQLLEDFLFWYFDSFVLLLLKTNFYVTDSSAFRNNVLYFRHDDWATLCAPLVERLTSVTFEKLTDEEAAAILRQRKLGFSFVRLLPKETGVRPIVNLRRRKASAKGSYGNEQSINQILQGAFSILTYERSNQPENLGASIFNYNDICLKLKKLKASLPRDSKGGLPKLYFVKLDVQACFDTIDQTKLLHVIRQLISEDVYMIQKYGQVRSLAGKIRRMFLKKAVPEDDHPHFMRYAADLAGSLRDVIFVDQVVYPLSKKQEVLQLLEEHITENIVKIGSTYYRQMVGIPQGSILSTILCSFFYGDLEKRFGKYTEDPHSALLRLTDDYLFVTTNLESAKGFLNMMKKGHPEYGCFIAQDKTLTNFEHGDHTLNVLDLTQKSFPWCGLLIGMQDLSVRVDYSRYNGSGIGSTLTVDRGRRPGVSFIYKMLQPVKRKSHAIFSDRELNSKHIVYLNIYQNLLLTALKMDAYISALGEGGKKNTAFLRSVIQKTIVYKYTSVRMHARSEGNQNDGTNSDIHKEAARQSCLPVYPEPEAPEIQGIGVVVEGRNGEDEACNYDLISKGFELPAAATSTNPIRNLYGPTLVLALIFVLTVLALLPGAMEELQSINKSSILLEVDVEKGPPQSDASRLPLPAQSKGGSGITVCYVDVFNMKKADLVDLCRQYKLPVSGTIKVLIERLQEFSGQREQWDRLTTGVARRSHLGFSTHSSTKPTASHKKSVQRREKMFLESTNTENGNPKSLPSILSTAVQPSHQWCQTRRAADLDWARYIVNLYPYRREETRNRLAERDAAQFNQKRLFSSSNDDDVKAGIEIANGHLLKIVNWVEAGTTSPHPTPSPSHQLQPSTSHFSVAATKDLQNSQGHSISASTTTTPTRTVTMASGSITFSSSDVPPPPAVSFASDIPGLNRMWDDTSIYWDGYSVLTIKGTAIPIVYWKEIYTSKGSVEWKPKQWESLKGKFFDWKILVHQWRQGSPEDFWAKFTKDGKILGYRQILDQLAEQRTAHDALFAQQIMHEYGNQFSSIFSYVKNGTRHVKTKPCHIIKQYRRMKGLINEDDNDEDN</sequence>
<dbReference type="GO" id="GO:0046872">
    <property type="term" value="F:metal ion binding"/>
    <property type="evidence" value="ECO:0007669"/>
    <property type="project" value="UniProtKB-KW"/>
</dbReference>
<dbReference type="GO" id="GO:0000781">
    <property type="term" value="C:chromosome, telomeric region"/>
    <property type="evidence" value="ECO:0007669"/>
    <property type="project" value="UniProtKB-SubCell"/>
</dbReference>
<dbReference type="PANTHER" id="PTHR12066">
    <property type="entry name" value="TELOMERASE REVERSE TRANSCRIPTASE"/>
    <property type="match status" value="1"/>
</dbReference>
<dbReference type="SMART" id="SM00513">
    <property type="entry name" value="SAP"/>
    <property type="match status" value="1"/>
</dbReference>
<evidence type="ECO:0000256" key="11">
    <source>
        <dbReference type="ARBA" id="ARBA00023242"/>
    </source>
</evidence>
<dbReference type="EC" id="2.7.7.49" evidence="2 13"/>
<organism evidence="15">
    <name type="scientific">Psilocybe cubensis</name>
    <name type="common">Psychedelic mushroom</name>
    <name type="synonym">Stropharia cubensis</name>
    <dbReference type="NCBI Taxonomy" id="181762"/>
    <lineage>
        <taxon>Eukaryota</taxon>
        <taxon>Fungi</taxon>
        <taxon>Dikarya</taxon>
        <taxon>Basidiomycota</taxon>
        <taxon>Agaricomycotina</taxon>
        <taxon>Agaricomycetes</taxon>
        <taxon>Agaricomycetidae</taxon>
        <taxon>Agaricales</taxon>
        <taxon>Agaricineae</taxon>
        <taxon>Strophariaceae</taxon>
        <taxon>Psilocybe</taxon>
    </lineage>
</organism>
<keyword evidence="8 13" id="KW-0460">Magnesium</keyword>
<reference evidence="15" key="1">
    <citation type="submission" date="2021-02" db="EMBL/GenBank/DDBJ databases">
        <title>Psilocybe cubensis genome.</title>
        <authorList>
            <person name="Mckernan K.J."/>
            <person name="Crawford S."/>
            <person name="Trippe A."/>
            <person name="Kane L.T."/>
            <person name="Mclaughlin S."/>
        </authorList>
    </citation>
    <scope>NUCLEOTIDE SEQUENCE [LARGE SCALE GENOMIC DNA]</scope>
    <source>
        <strain evidence="15">MGC-MH-2018</strain>
    </source>
</reference>
<evidence type="ECO:0000256" key="1">
    <source>
        <dbReference type="ARBA" id="ARBA00008001"/>
    </source>
</evidence>
<dbReference type="Gene3D" id="1.10.357.90">
    <property type="match status" value="1"/>
</dbReference>
<dbReference type="Gene3D" id="3.30.70.2630">
    <property type="match status" value="1"/>
</dbReference>
<dbReference type="InterPro" id="IPR021891">
    <property type="entry name" value="Telomerase_RBD"/>
</dbReference>
<dbReference type="PANTHER" id="PTHR12066:SF0">
    <property type="entry name" value="TELOMERASE REVERSE TRANSCRIPTASE"/>
    <property type="match status" value="1"/>
</dbReference>
<comment type="caution">
    <text evidence="15">The sequence shown here is derived from an EMBL/GenBank/DDBJ whole genome shotgun (WGS) entry which is preliminary data.</text>
</comment>
<feature type="domain" description="Reverse transcriptase" evidence="14">
    <location>
        <begin position="603"/>
        <end position="926"/>
    </location>
</feature>
<evidence type="ECO:0000256" key="4">
    <source>
        <dbReference type="ARBA" id="ARBA00022454"/>
    </source>
</evidence>
<dbReference type="Pfam" id="PF02037">
    <property type="entry name" value="SAP"/>
    <property type="match status" value="1"/>
</dbReference>
<evidence type="ECO:0000256" key="5">
    <source>
        <dbReference type="ARBA" id="ARBA00022679"/>
    </source>
</evidence>
<evidence type="ECO:0000313" key="15">
    <source>
        <dbReference type="EMBL" id="KAG5170385.1"/>
    </source>
</evidence>
<evidence type="ECO:0000259" key="14">
    <source>
        <dbReference type="PROSITE" id="PS50878"/>
    </source>
</evidence>
<dbReference type="Pfam" id="PF12009">
    <property type="entry name" value="Telomerase_RBD"/>
    <property type="match status" value="1"/>
</dbReference>